<accession>A0A081NV55</accession>
<keyword evidence="2" id="KW-1185">Reference proteome</keyword>
<sequence length="113" mass="12990">MHIRIFQEETSKFSIHSVEELISNIANFLHNKDYCRVTNVLNRAVGHSAGSGHFPEAYPTKWHGLIDGYIIDNSLSVKDIVELLSKEFGAPLYIIKENYEYLITDEEEEDAIF</sequence>
<dbReference type="RefSeq" id="WP_036691622.1">
    <property type="nucleotide sequence ID" value="NZ_JNVM01000040.1"/>
</dbReference>
<organism evidence="1 2">
    <name type="scientific">Paenibacillus tyrfis</name>
    <dbReference type="NCBI Taxonomy" id="1501230"/>
    <lineage>
        <taxon>Bacteria</taxon>
        <taxon>Bacillati</taxon>
        <taxon>Bacillota</taxon>
        <taxon>Bacilli</taxon>
        <taxon>Bacillales</taxon>
        <taxon>Paenibacillaceae</taxon>
        <taxon>Paenibacillus</taxon>
    </lineage>
</organism>
<proteinExistence type="predicted"/>
<dbReference type="AlphaFoldDB" id="A0A081NV55"/>
<gene>
    <name evidence="1" type="ORF">ET33_26540</name>
</gene>
<protein>
    <submittedName>
        <fullName evidence="1">Uncharacterized protein</fullName>
    </submittedName>
</protein>
<reference evidence="1 2" key="1">
    <citation type="submission" date="2014-06" db="EMBL/GenBank/DDBJ databases">
        <title>Draft genome sequence of Paenibacillus sp. MSt1.</title>
        <authorList>
            <person name="Aw Y.K."/>
            <person name="Ong K.S."/>
            <person name="Gan H.M."/>
            <person name="Lee S.M."/>
        </authorList>
    </citation>
    <scope>NUCLEOTIDE SEQUENCE [LARGE SCALE GENOMIC DNA]</scope>
    <source>
        <strain evidence="1 2">MSt1</strain>
    </source>
</reference>
<evidence type="ECO:0000313" key="2">
    <source>
        <dbReference type="Proteomes" id="UP000028123"/>
    </source>
</evidence>
<name>A0A081NV55_9BACL</name>
<comment type="caution">
    <text evidence="1">The sequence shown here is derived from an EMBL/GenBank/DDBJ whole genome shotgun (WGS) entry which is preliminary data.</text>
</comment>
<dbReference type="EMBL" id="JNVM01000040">
    <property type="protein sequence ID" value="KEQ22328.1"/>
    <property type="molecule type" value="Genomic_DNA"/>
</dbReference>
<evidence type="ECO:0000313" key="1">
    <source>
        <dbReference type="EMBL" id="KEQ22328.1"/>
    </source>
</evidence>
<dbReference type="Proteomes" id="UP000028123">
    <property type="component" value="Unassembled WGS sequence"/>
</dbReference>